<evidence type="ECO:0000259" key="1">
    <source>
        <dbReference type="Pfam" id="PF13439"/>
    </source>
</evidence>
<proteinExistence type="predicted"/>
<dbReference type="Pfam" id="PF13439">
    <property type="entry name" value="Glyco_transf_4"/>
    <property type="match status" value="1"/>
</dbReference>
<dbReference type="CDD" id="cd03794">
    <property type="entry name" value="GT4_WbuB-like"/>
    <property type="match status" value="1"/>
</dbReference>
<dbReference type="EMBL" id="AQHV01000021">
    <property type="protein sequence ID" value="KKB48921.1"/>
    <property type="molecule type" value="Genomic_DNA"/>
</dbReference>
<reference evidence="2 3" key="1">
    <citation type="submission" date="2013-04" db="EMBL/GenBank/DDBJ databases">
        <title>The Genome Sequence of Parabacteroides goldsteinii DSM 19448.</title>
        <authorList>
            <consortium name="The Broad Institute Genomics Platform"/>
            <person name="Earl A."/>
            <person name="Ward D."/>
            <person name="Feldgarden M."/>
            <person name="Gevers D."/>
            <person name="Martens E."/>
            <person name="Sakamoto M."/>
            <person name="Benno Y."/>
            <person name="Song Y."/>
            <person name="Liu C."/>
            <person name="Lee J."/>
            <person name="Bolanos M."/>
            <person name="Vaisanen M.L."/>
            <person name="Finegold S.M."/>
            <person name="Walker B."/>
            <person name="Young S."/>
            <person name="Zeng Q."/>
            <person name="Gargeya S."/>
            <person name="Fitzgerald M."/>
            <person name="Haas B."/>
            <person name="Abouelleil A."/>
            <person name="Allen A.W."/>
            <person name="Alvarado L."/>
            <person name="Arachchi H.M."/>
            <person name="Berlin A.M."/>
            <person name="Chapman S.B."/>
            <person name="Gainer-Dewar J."/>
            <person name="Goldberg J."/>
            <person name="Griggs A."/>
            <person name="Gujja S."/>
            <person name="Hansen M."/>
            <person name="Howarth C."/>
            <person name="Imamovic A."/>
            <person name="Ireland A."/>
            <person name="Larimer J."/>
            <person name="McCowan C."/>
            <person name="Murphy C."/>
            <person name="Pearson M."/>
            <person name="Poon T.W."/>
            <person name="Priest M."/>
            <person name="Roberts A."/>
            <person name="Saif S."/>
            <person name="Shea T."/>
            <person name="Sisk P."/>
            <person name="Sykes S."/>
            <person name="Wortman J."/>
            <person name="Nusbaum C."/>
            <person name="Birren B."/>
        </authorList>
    </citation>
    <scope>NUCLEOTIDE SEQUENCE [LARGE SCALE GENOMIC DNA]</scope>
    <source>
        <strain evidence="2 3">DSM 19448</strain>
    </source>
</reference>
<accession>A0A0F5ITN7</accession>
<dbReference type="PANTHER" id="PTHR12526">
    <property type="entry name" value="GLYCOSYLTRANSFERASE"/>
    <property type="match status" value="1"/>
</dbReference>
<dbReference type="Gene3D" id="3.40.50.2000">
    <property type="entry name" value="Glycogen Phosphorylase B"/>
    <property type="match status" value="2"/>
</dbReference>
<dbReference type="RefSeq" id="WP_046147293.1">
    <property type="nucleotide sequence ID" value="NZ_KQ033913.1"/>
</dbReference>
<comment type="caution">
    <text evidence="2">The sequence shown here is derived from an EMBL/GenBank/DDBJ whole genome shotgun (WGS) entry which is preliminary data.</text>
</comment>
<dbReference type="SUPFAM" id="SSF53756">
    <property type="entry name" value="UDP-Glycosyltransferase/glycogen phosphorylase"/>
    <property type="match status" value="1"/>
</dbReference>
<dbReference type="STRING" id="927665.HMPREF1535_04150"/>
<name>A0A0F5ITN7_9BACT</name>
<sequence>MKIICISQVYWPDTASVAQHLVDLLQALSGQGHEVTIITSRHNYEHPEIIYPARECCERVHIHRLPNTGFGKQTKLGRLVDFLSFNFLIAWKLLFIGRKSCDVMIGLTSPPLLSYIGIKIARMKKMRFVYWTMDLQPELSVVAGYMKEGSSMAQTIQKRGDYIFRHADRIIVLDKYMKEHICRRLHSDRKGIDVIPVWPVMESVYEGKREDNPFRQENGFGDRIVIMYSGNHSVMHPLTTLLETAVRLSDDKRFLFVHIGGGVRLQEVREYKEEYGLDNVMILPYQPRERIHLSLGSADIQVVSLGEGCVGYTHPNKVYGAMFIGKPILYIGPEKSHISDILNVCKGNIAVCHGESELLAERLLAFAELSESQKNAIGLCNKTFAEQHFHPDVLLDQMIRSVESVEDL</sequence>
<feature type="domain" description="Glycosyltransferase subfamily 4-like N-terminal" evidence="1">
    <location>
        <begin position="17"/>
        <end position="196"/>
    </location>
</feature>
<dbReference type="Proteomes" id="UP000033047">
    <property type="component" value="Unassembled WGS sequence"/>
</dbReference>
<gene>
    <name evidence="2" type="ORF">HMPREF1535_04150</name>
</gene>
<dbReference type="PATRIC" id="fig|927665.4.peg.4264"/>
<dbReference type="InterPro" id="IPR028098">
    <property type="entry name" value="Glyco_trans_4-like_N"/>
</dbReference>
<organism evidence="2 3">
    <name type="scientific">Parabacteroides goldsteinii DSM 19448 = WAL 12034</name>
    <dbReference type="NCBI Taxonomy" id="927665"/>
    <lineage>
        <taxon>Bacteria</taxon>
        <taxon>Pseudomonadati</taxon>
        <taxon>Bacteroidota</taxon>
        <taxon>Bacteroidia</taxon>
        <taxon>Bacteroidales</taxon>
        <taxon>Tannerellaceae</taxon>
        <taxon>Parabacteroides</taxon>
    </lineage>
</organism>
<evidence type="ECO:0000313" key="3">
    <source>
        <dbReference type="Proteomes" id="UP000033047"/>
    </source>
</evidence>
<evidence type="ECO:0000313" key="2">
    <source>
        <dbReference type="EMBL" id="KKB48921.1"/>
    </source>
</evidence>
<dbReference type="PANTHER" id="PTHR12526:SF622">
    <property type="entry name" value="GLYCOSYLTRANSFERASE (GROUP I)"/>
    <property type="match status" value="1"/>
</dbReference>
<dbReference type="GO" id="GO:0016757">
    <property type="term" value="F:glycosyltransferase activity"/>
    <property type="evidence" value="ECO:0007669"/>
    <property type="project" value="UniProtKB-ARBA"/>
</dbReference>
<dbReference type="HOGENOM" id="CLU_009583_11_0_10"/>
<dbReference type="AlphaFoldDB" id="A0A0F5ITN7"/>
<protein>
    <recommendedName>
        <fullName evidence="1">Glycosyltransferase subfamily 4-like N-terminal domain-containing protein</fullName>
    </recommendedName>
</protein>